<feature type="compositionally biased region" description="Polar residues" evidence="9">
    <location>
        <begin position="1222"/>
        <end position="1233"/>
    </location>
</feature>
<evidence type="ECO:0000256" key="4">
    <source>
        <dbReference type="ARBA" id="ARBA00023054"/>
    </source>
</evidence>
<feature type="compositionally biased region" description="Polar residues" evidence="9">
    <location>
        <begin position="26"/>
        <end position="39"/>
    </location>
</feature>
<evidence type="ECO:0000256" key="8">
    <source>
        <dbReference type="ARBA" id="ARBA00023242"/>
    </source>
</evidence>
<organism evidence="11 12">
    <name type="scientific">Labeo rohita</name>
    <name type="common">Indian major carp</name>
    <name type="synonym">Cyprinus rohita</name>
    <dbReference type="NCBI Taxonomy" id="84645"/>
    <lineage>
        <taxon>Eukaryota</taxon>
        <taxon>Metazoa</taxon>
        <taxon>Chordata</taxon>
        <taxon>Craniata</taxon>
        <taxon>Vertebrata</taxon>
        <taxon>Euteleostomi</taxon>
        <taxon>Actinopterygii</taxon>
        <taxon>Neopterygii</taxon>
        <taxon>Teleostei</taxon>
        <taxon>Ostariophysi</taxon>
        <taxon>Cypriniformes</taxon>
        <taxon>Cyprinidae</taxon>
        <taxon>Labeoninae</taxon>
        <taxon>Labeonini</taxon>
        <taxon>Labeo</taxon>
    </lineage>
</organism>
<keyword evidence="2" id="KW-0677">Repeat</keyword>
<keyword evidence="6" id="KW-0371">Homeobox</keyword>
<dbReference type="Proteomes" id="UP000830375">
    <property type="component" value="Unassembled WGS sequence"/>
</dbReference>
<feature type="region of interest" description="Disordered" evidence="9">
    <location>
        <begin position="26"/>
        <end position="46"/>
    </location>
</feature>
<dbReference type="Pfam" id="PF02376">
    <property type="entry name" value="CUT"/>
    <property type="match status" value="3"/>
</dbReference>
<evidence type="ECO:0000313" key="12">
    <source>
        <dbReference type="Proteomes" id="UP000830375"/>
    </source>
</evidence>
<protein>
    <submittedName>
        <fullName evidence="11">Homeobox protein cut-like 1</fullName>
    </submittedName>
</protein>
<evidence type="ECO:0000259" key="10">
    <source>
        <dbReference type="PROSITE" id="PS51042"/>
    </source>
</evidence>
<dbReference type="SUPFAM" id="SSF47413">
    <property type="entry name" value="lambda repressor-like DNA-binding domains"/>
    <property type="match status" value="3"/>
</dbReference>
<keyword evidence="8" id="KW-0539">Nucleus</keyword>
<comment type="caution">
    <text evidence="11">The sequence shown here is derived from an EMBL/GenBank/DDBJ whole genome shotgun (WGS) entry which is preliminary data.</text>
</comment>
<feature type="region of interest" description="Disordered" evidence="9">
    <location>
        <begin position="1292"/>
        <end position="1368"/>
    </location>
</feature>
<feature type="compositionally biased region" description="Low complexity" evidence="9">
    <location>
        <begin position="1208"/>
        <end position="1221"/>
    </location>
</feature>
<evidence type="ECO:0000256" key="5">
    <source>
        <dbReference type="ARBA" id="ARBA00023125"/>
    </source>
</evidence>
<feature type="domain" description="CUT" evidence="10">
    <location>
        <begin position="363"/>
        <end position="450"/>
    </location>
</feature>
<feature type="region of interest" description="Disordered" evidence="9">
    <location>
        <begin position="720"/>
        <end position="751"/>
    </location>
</feature>
<keyword evidence="7" id="KW-0804">Transcription</keyword>
<feature type="compositionally biased region" description="Low complexity" evidence="9">
    <location>
        <begin position="251"/>
        <end position="265"/>
    </location>
</feature>
<feature type="region of interest" description="Disordered" evidence="9">
    <location>
        <begin position="1208"/>
        <end position="1249"/>
    </location>
</feature>
<evidence type="ECO:0000256" key="7">
    <source>
        <dbReference type="ARBA" id="ARBA00023163"/>
    </source>
</evidence>
<sequence>MTDLERANQRAEAAEREAVSLREQLTSAGKTLQPSNQIQKAPEMDKSLEALSCSSLEAELGAKEREVERLAEDVQRLQASLAQLSETSTNQISQLEQQLSSKEALLKTRAVSTRHFMSDEASGPARGSSQISALWLQDRPQLEEKLQEQSDYEEIKRELCNLKSMEHNSSDHHSSVQDSSKPLEMLLTGKVHSQLSESALKRLANSDFTGSVGRKSKETTVENPQRLPATPVPTTLQGSPPPPSPQLLMRTGTATSESAASANGTHPFSPTGIGPDFFTPGMASVGATFPPLAGKMALNSLLQRQLMQTIYTKALQDPSPSSVLFGPPHYATTNSLSSPLPPQSAGSPEVNGLAPSPSQSEGAGSTSEGEEMDTAEIARQVKEQLIKHNIGQRVFGHYVLGLSQGSVSEILARPKPWSKLTIRGKEPFHKMKHFLSDEQNILALRSIQGRQRENPGQNLNRVFQDVPKRRTGSEGSTRPGNITTRIRTPETGSDEAIKSILEQAKRELQVQKADGVGERQRRSGYHRGSGSYFQIYAHSLRLEFAASVLLQQLRREHSFHPEQARREMEAQQVALEPVLKANSMVPTDLSLLGSPLSTLPYTPIAQSLKKPSTSPLLDFHGGVKKEMGEVAVSDVGVDGVPKLGRLSESGGGLGGGSWREHWWSTGLSERRGTGQHSVSEDAHSQEDSKEKLPRLGSTAPVAPASSLDYWKDWPSSESPYSQSSELSLQMPSGSETPQSSPLPSSSPLLSLPKVAKPVVPPLTPEQYEYYMYQEVDTVDLTQQVKDKLAKNGICQRIFGEKVLGLSQGSVSDMLSRPKHWSKLTQKGREPFIRMQLWLNGELGQALLPMPGQTQEITPKTSASCSPAPESPLSSAEESVKSQQEEQMCRASIQEPSEISESQPGTPLPLPLPGHAGLSIQEMVAMSPELDTYAITKKVKEVLTDNNLGQRLFGESILGLTQGSVSDLLARPKPWHKLSLKGREPFVRMQLWLSDPRNVEKLMDMKRMEKKGNLPPRKASAAVWPHTNKHLFAIVCVVSECFYFSPAQELQKTIFKLPLVNAPLFNPRCVLWLACRPHMLCEAARRSAVWIDEGFVVRMRVERAKLGGDLLIRVKVAPSFTPKAHCALARDGKQQLRCRVLSLFSSLSTSLQLFRKDFGHQRNLLPLLLPKAPLQQTLKRSGNDKFHTQLCTVLHMCFPAYMKRRHSSIGESHSLESGLSGSDLTQGASPQNLSQQQQQQQQQPQLKKPRVVLAPEEKEALKRAYQQKPYPSPKTIEESRIRRELFIEEIQAAAGEGGSPSARPGKSGGEGDNSCDGTESDSTAEGRPSGSEERKGLLESPSLSHRDEDAEAEFPSASGTSRPRGGIIDSLFGIPESVSSAAATAAATPCRNPKDSSLRKKKAANLNNIIHRLEKAANRDEPHEWEVLGVSSFVSRTLRPSAKTSSNRFQTKSQAFKSKCWLKEHGCTVPPASPSLPQRRPSNGYATLVRNGFQRNGTRIIFTVRKLLRIATERLHSQLTLNSTPFDFTRQRPKKKKITRTKKERIHDHAIIHTVVVRSTRMGDGTLIASATCVLKPAEVLFNNKRHFRPKQRQIVKKKRICTVL</sequence>
<feature type="region of interest" description="Disordered" evidence="9">
    <location>
        <begin position="851"/>
        <end position="913"/>
    </location>
</feature>
<dbReference type="PANTHER" id="PTHR14043">
    <property type="entry name" value="CCAAT DISPLACEMENT PROTEIN-RELATED"/>
    <property type="match status" value="1"/>
</dbReference>
<feature type="compositionally biased region" description="Low complexity" evidence="9">
    <location>
        <begin position="720"/>
        <end position="729"/>
    </location>
</feature>
<feature type="compositionally biased region" description="Low complexity" evidence="9">
    <location>
        <begin position="1234"/>
        <end position="1244"/>
    </location>
</feature>
<gene>
    <name evidence="11" type="ORF">H4Q32_022230</name>
</gene>
<keyword evidence="12" id="KW-1185">Reference proteome</keyword>
<feature type="compositionally biased region" description="Low complexity" evidence="9">
    <location>
        <begin position="891"/>
        <end position="903"/>
    </location>
</feature>
<evidence type="ECO:0000256" key="1">
    <source>
        <dbReference type="ARBA" id="ARBA00004123"/>
    </source>
</evidence>
<feature type="domain" description="CUT" evidence="10">
    <location>
        <begin position="920"/>
        <end position="1007"/>
    </location>
</feature>
<feature type="domain" description="CUT" evidence="10">
    <location>
        <begin position="766"/>
        <end position="853"/>
    </location>
</feature>
<feature type="compositionally biased region" description="Polar residues" evidence="9">
    <location>
        <begin position="473"/>
        <end position="486"/>
    </location>
</feature>
<dbReference type="EMBL" id="JACTAM010000010">
    <property type="protein sequence ID" value="KAI2659715.1"/>
    <property type="molecule type" value="Genomic_DNA"/>
</dbReference>
<accession>A0ABQ8MAR1</accession>
<feature type="region of interest" description="Disordered" evidence="9">
    <location>
        <begin position="209"/>
        <end position="273"/>
    </location>
</feature>
<dbReference type="Gene3D" id="1.10.260.40">
    <property type="entry name" value="lambda repressor-like DNA-binding domains"/>
    <property type="match status" value="3"/>
</dbReference>
<dbReference type="PROSITE" id="PS51042">
    <property type="entry name" value="CUT"/>
    <property type="match status" value="3"/>
</dbReference>
<feature type="compositionally biased region" description="Polar residues" evidence="9">
    <location>
        <begin position="851"/>
        <end position="860"/>
    </location>
</feature>
<feature type="region of interest" description="Disordered" evidence="9">
    <location>
        <begin position="1"/>
        <end position="20"/>
    </location>
</feature>
<evidence type="ECO:0000256" key="6">
    <source>
        <dbReference type="ARBA" id="ARBA00023155"/>
    </source>
</evidence>
<proteinExistence type="predicted"/>
<evidence type="ECO:0000256" key="2">
    <source>
        <dbReference type="ARBA" id="ARBA00022737"/>
    </source>
</evidence>
<evidence type="ECO:0000313" key="11">
    <source>
        <dbReference type="EMBL" id="KAI2659715.1"/>
    </source>
</evidence>
<reference evidence="11 12" key="1">
    <citation type="submission" date="2022-01" db="EMBL/GenBank/DDBJ databases">
        <title>A high-quality chromosome-level genome assembly of rohu carp, Labeo rohita.</title>
        <authorList>
            <person name="Arick M.A. II"/>
            <person name="Hsu C.-Y."/>
            <person name="Magbanua Z."/>
            <person name="Pechanova O."/>
            <person name="Grover C."/>
            <person name="Miller E."/>
            <person name="Thrash A."/>
            <person name="Ezzel L."/>
            <person name="Alam S."/>
            <person name="Benzie J."/>
            <person name="Hamilton M."/>
            <person name="Karsi A."/>
            <person name="Lawrence M.L."/>
            <person name="Peterson D.G."/>
        </authorList>
    </citation>
    <scope>NUCLEOTIDE SEQUENCE [LARGE SCALE GENOMIC DNA]</scope>
    <source>
        <strain evidence="12">BAU-BD-2019</strain>
        <tissue evidence="11">Blood</tissue>
    </source>
</reference>
<dbReference type="InterPro" id="IPR010982">
    <property type="entry name" value="Lambda_DNA-bd_dom_sf"/>
</dbReference>
<keyword evidence="5" id="KW-0238">DNA-binding</keyword>
<feature type="region of interest" description="Disordered" evidence="9">
    <location>
        <begin position="322"/>
        <end position="373"/>
    </location>
</feature>
<dbReference type="SMART" id="SM01109">
    <property type="entry name" value="CUT"/>
    <property type="match status" value="3"/>
</dbReference>
<feature type="compositionally biased region" description="Low complexity" evidence="9">
    <location>
        <begin position="739"/>
        <end position="751"/>
    </location>
</feature>
<feature type="region of interest" description="Disordered" evidence="9">
    <location>
        <begin position="450"/>
        <end position="493"/>
    </location>
</feature>
<feature type="compositionally biased region" description="Low complexity" evidence="9">
    <location>
        <begin position="358"/>
        <end position="367"/>
    </location>
</feature>
<keyword evidence="3" id="KW-0805">Transcription regulation</keyword>
<feature type="compositionally biased region" description="Low complexity" evidence="9">
    <location>
        <begin position="861"/>
        <end position="876"/>
    </location>
</feature>
<name>A0ABQ8MAR1_LABRO</name>
<keyword evidence="4" id="KW-0175">Coiled coil</keyword>
<feature type="compositionally biased region" description="Basic and acidic residues" evidence="9">
    <location>
        <begin position="669"/>
        <end position="693"/>
    </location>
</feature>
<feature type="compositionally biased region" description="Basic and acidic residues" evidence="9">
    <location>
        <begin position="877"/>
        <end position="887"/>
    </location>
</feature>
<evidence type="ECO:0000256" key="3">
    <source>
        <dbReference type="ARBA" id="ARBA00023015"/>
    </source>
</evidence>
<evidence type="ECO:0000256" key="9">
    <source>
        <dbReference type="SAM" id="MobiDB-lite"/>
    </source>
</evidence>
<dbReference type="PANTHER" id="PTHR14043:SF4">
    <property type="entry name" value="HOMEOBOX PROTEIN CUT-LIKE 1"/>
    <property type="match status" value="1"/>
</dbReference>
<comment type="subcellular location">
    <subcellularLocation>
        <location evidence="1">Nucleus</location>
    </subcellularLocation>
</comment>
<dbReference type="InterPro" id="IPR003350">
    <property type="entry name" value="CUT_dom"/>
</dbReference>
<feature type="region of interest" description="Disordered" evidence="9">
    <location>
        <begin position="669"/>
        <end position="700"/>
    </location>
</feature>